<keyword evidence="5" id="KW-0238">DNA-binding</keyword>
<evidence type="ECO:0000259" key="8">
    <source>
        <dbReference type="Pfam" id="PF02701"/>
    </source>
</evidence>
<evidence type="ECO:0000256" key="7">
    <source>
        <dbReference type="ARBA" id="ARBA00023242"/>
    </source>
</evidence>
<dbReference type="GO" id="GO:0003700">
    <property type="term" value="F:DNA-binding transcription factor activity"/>
    <property type="evidence" value="ECO:0007669"/>
    <property type="project" value="InterPro"/>
</dbReference>
<evidence type="ECO:0000256" key="4">
    <source>
        <dbReference type="ARBA" id="ARBA00023015"/>
    </source>
</evidence>
<evidence type="ECO:0000256" key="3">
    <source>
        <dbReference type="ARBA" id="ARBA00022833"/>
    </source>
</evidence>
<name>A0A392Q6T0_9FABA</name>
<protein>
    <submittedName>
        <fullName evidence="9">Dof zinc finger protein</fullName>
    </submittedName>
</protein>
<evidence type="ECO:0000313" key="9">
    <source>
        <dbReference type="EMBL" id="MCI19256.1"/>
    </source>
</evidence>
<feature type="domain" description="Dof-type" evidence="8">
    <location>
        <begin position="31"/>
        <end position="64"/>
    </location>
</feature>
<keyword evidence="7" id="KW-0539">Nucleus</keyword>
<dbReference type="Pfam" id="PF02701">
    <property type="entry name" value="Zn_ribbon_Dof"/>
    <property type="match status" value="1"/>
</dbReference>
<keyword evidence="10" id="KW-1185">Reference proteome</keyword>
<dbReference type="Proteomes" id="UP000265520">
    <property type="component" value="Unassembled WGS sequence"/>
</dbReference>
<keyword evidence="2" id="KW-0863">Zinc-finger</keyword>
<dbReference type="GO" id="GO:0003677">
    <property type="term" value="F:DNA binding"/>
    <property type="evidence" value="ECO:0007669"/>
    <property type="project" value="UniProtKB-KW"/>
</dbReference>
<proteinExistence type="predicted"/>
<dbReference type="AlphaFoldDB" id="A0A392Q6T0"/>
<accession>A0A392Q6T0</accession>
<dbReference type="GO" id="GO:0008270">
    <property type="term" value="F:zinc ion binding"/>
    <property type="evidence" value="ECO:0007669"/>
    <property type="project" value="UniProtKB-KW"/>
</dbReference>
<dbReference type="InterPro" id="IPR003851">
    <property type="entry name" value="Znf_Dof"/>
</dbReference>
<evidence type="ECO:0000256" key="6">
    <source>
        <dbReference type="ARBA" id="ARBA00023163"/>
    </source>
</evidence>
<evidence type="ECO:0000256" key="1">
    <source>
        <dbReference type="ARBA" id="ARBA00022723"/>
    </source>
</evidence>
<feature type="non-terminal residue" evidence="9">
    <location>
        <position position="157"/>
    </location>
</feature>
<evidence type="ECO:0000313" key="10">
    <source>
        <dbReference type="Proteomes" id="UP000265520"/>
    </source>
</evidence>
<evidence type="ECO:0000256" key="5">
    <source>
        <dbReference type="ARBA" id="ARBA00023125"/>
    </source>
</evidence>
<keyword evidence="1" id="KW-0479">Metal-binding</keyword>
<dbReference type="EMBL" id="LXQA010113984">
    <property type="protein sequence ID" value="MCI19256.1"/>
    <property type="molecule type" value="Genomic_DNA"/>
</dbReference>
<keyword evidence="3" id="KW-0862">Zinc</keyword>
<comment type="caution">
    <text evidence="9">The sequence shown here is derived from an EMBL/GenBank/DDBJ whole genome shotgun (WGS) entry which is preliminary data.</text>
</comment>
<keyword evidence="4" id="KW-0805">Transcription regulation</keyword>
<dbReference type="PANTHER" id="PTHR31992">
    <property type="entry name" value="DOF ZINC FINGER PROTEIN DOF1.4-RELATED"/>
    <property type="match status" value="1"/>
</dbReference>
<keyword evidence="6" id="KW-0804">Transcription</keyword>
<organism evidence="9 10">
    <name type="scientific">Trifolium medium</name>
    <dbReference type="NCBI Taxonomy" id="97028"/>
    <lineage>
        <taxon>Eukaryota</taxon>
        <taxon>Viridiplantae</taxon>
        <taxon>Streptophyta</taxon>
        <taxon>Embryophyta</taxon>
        <taxon>Tracheophyta</taxon>
        <taxon>Spermatophyta</taxon>
        <taxon>Magnoliopsida</taxon>
        <taxon>eudicotyledons</taxon>
        <taxon>Gunneridae</taxon>
        <taxon>Pentapetalae</taxon>
        <taxon>rosids</taxon>
        <taxon>fabids</taxon>
        <taxon>Fabales</taxon>
        <taxon>Fabaceae</taxon>
        <taxon>Papilionoideae</taxon>
        <taxon>50 kb inversion clade</taxon>
        <taxon>NPAAA clade</taxon>
        <taxon>Hologalegina</taxon>
        <taxon>IRL clade</taxon>
        <taxon>Trifolieae</taxon>
        <taxon>Trifolium</taxon>
    </lineage>
</organism>
<sequence>MSVSYIFYISGVGVRVRVVSRCPCRSPCFIEPRYLCKTSKRYWTQGGSFRNIPLGGGHPRKNKKIITSSPSLSSSISSHNMIKGNDLNLAFPAMDKYHVAGMLCSSPYVEISDNDNNTCSSGLINSANNYVNEANATAVAVANCDDIAETSKTINYI</sequence>
<evidence type="ECO:0000256" key="2">
    <source>
        <dbReference type="ARBA" id="ARBA00022771"/>
    </source>
</evidence>
<reference evidence="9 10" key="1">
    <citation type="journal article" date="2018" name="Front. Plant Sci.">
        <title>Red Clover (Trifolium pratense) and Zigzag Clover (T. medium) - A Picture of Genomic Similarities and Differences.</title>
        <authorList>
            <person name="Dluhosova J."/>
            <person name="Istvanek J."/>
            <person name="Nedelnik J."/>
            <person name="Repkova J."/>
        </authorList>
    </citation>
    <scope>NUCLEOTIDE SEQUENCE [LARGE SCALE GENOMIC DNA]</scope>
    <source>
        <strain evidence="10">cv. 10/8</strain>
        <tissue evidence="9">Leaf</tissue>
    </source>
</reference>
<dbReference type="InterPro" id="IPR045174">
    <property type="entry name" value="Dof"/>
</dbReference>